<organism evidence="3 4">
    <name type="scientific">Eimeria maxima</name>
    <name type="common">Coccidian parasite</name>
    <dbReference type="NCBI Taxonomy" id="5804"/>
    <lineage>
        <taxon>Eukaryota</taxon>
        <taxon>Sar</taxon>
        <taxon>Alveolata</taxon>
        <taxon>Apicomplexa</taxon>
        <taxon>Conoidasida</taxon>
        <taxon>Coccidia</taxon>
        <taxon>Eucoccidiorida</taxon>
        <taxon>Eimeriorina</taxon>
        <taxon>Eimeriidae</taxon>
        <taxon>Eimeria</taxon>
    </lineage>
</organism>
<feature type="compositionally biased region" description="Low complexity" evidence="1">
    <location>
        <begin position="28"/>
        <end position="55"/>
    </location>
</feature>
<dbReference type="RefSeq" id="XP_013337942.1">
    <property type="nucleotide sequence ID" value="XM_013482488.1"/>
</dbReference>
<keyword evidence="2" id="KW-0732">Signal</keyword>
<keyword evidence="4" id="KW-1185">Reference proteome</keyword>
<feature type="region of interest" description="Disordered" evidence="1">
    <location>
        <begin position="22"/>
        <end position="86"/>
    </location>
</feature>
<evidence type="ECO:0000313" key="4">
    <source>
        <dbReference type="Proteomes" id="UP000030763"/>
    </source>
</evidence>
<protein>
    <submittedName>
        <fullName evidence="3">Uncharacterized protein</fullName>
    </submittedName>
</protein>
<accession>U6MAN8</accession>
<reference evidence="3" key="1">
    <citation type="submission" date="2013-10" db="EMBL/GenBank/DDBJ databases">
        <title>Genomic analysis of the causative agents of coccidiosis in chickens.</title>
        <authorList>
            <person name="Reid A.J."/>
            <person name="Blake D."/>
            <person name="Billington K."/>
            <person name="Browne H."/>
            <person name="Dunn M."/>
            <person name="Hung S."/>
            <person name="Kawahara F."/>
            <person name="Miranda-Saavedra D."/>
            <person name="Mourier T."/>
            <person name="Nagra H."/>
            <person name="Otto T.D."/>
            <person name="Rawlings N."/>
            <person name="Sanchez A."/>
            <person name="Sanders M."/>
            <person name="Subramaniam C."/>
            <person name="Tay Y."/>
            <person name="Dear P."/>
            <person name="Doerig C."/>
            <person name="Gruber A."/>
            <person name="Parkinson J."/>
            <person name="Shirley M."/>
            <person name="Wan K.L."/>
            <person name="Berriman M."/>
            <person name="Tomley F."/>
            <person name="Pain A."/>
        </authorList>
    </citation>
    <scope>NUCLEOTIDE SEQUENCE [LARGE SCALE GENOMIC DNA]</scope>
    <source>
        <strain evidence="3">Weybridge</strain>
    </source>
</reference>
<evidence type="ECO:0000313" key="3">
    <source>
        <dbReference type="EMBL" id="CDJ61292.1"/>
    </source>
</evidence>
<feature type="signal peptide" evidence="2">
    <location>
        <begin position="1"/>
        <end position="20"/>
    </location>
</feature>
<feature type="chain" id="PRO_5004675906" evidence="2">
    <location>
        <begin position="21"/>
        <end position="261"/>
    </location>
</feature>
<dbReference type="EMBL" id="HG722048">
    <property type="protein sequence ID" value="CDJ61292.1"/>
    <property type="molecule type" value="Genomic_DNA"/>
</dbReference>
<evidence type="ECO:0000256" key="2">
    <source>
        <dbReference type="SAM" id="SignalP"/>
    </source>
</evidence>
<name>U6MAN8_EIMMA</name>
<gene>
    <name evidence="3" type="ORF">EMWEY_00009730</name>
</gene>
<dbReference type="Proteomes" id="UP000030763">
    <property type="component" value="Unassembled WGS sequence"/>
</dbReference>
<proteinExistence type="predicted"/>
<sequence>MGASAVWLLFSAAVFAYALAKPNSSGKQMPPQQQSKEQHQQQQLPVATAAAPGAAKQQEGPQNCQLPEDGCGEGAKGLNNSSSTGETTALLSDFRSHGKNSSSSRWKIPEFAAGAPDVRSAILQRFGVVIPAVLLLRLAVLPLLFWLEAAPAKLLPVLRAAIAATATPGITGLRGAAGVARVESPLQHEHVATAATLAVGTLYTTRTPETYTHKAAAARLLCLFESSGLALGTALSLAISRPIAPLYGWQHTAATTLSHLT</sequence>
<dbReference type="VEuPathDB" id="ToxoDB:EMWEY_00009730"/>
<evidence type="ECO:0000256" key="1">
    <source>
        <dbReference type="SAM" id="MobiDB-lite"/>
    </source>
</evidence>
<dbReference type="AlphaFoldDB" id="U6MAN8"/>
<dbReference type="GeneID" id="25334959"/>
<reference evidence="3" key="2">
    <citation type="submission" date="2013-10" db="EMBL/GenBank/DDBJ databases">
        <authorList>
            <person name="Aslett M."/>
        </authorList>
    </citation>
    <scope>NUCLEOTIDE SEQUENCE [LARGE SCALE GENOMIC DNA]</scope>
    <source>
        <strain evidence="3">Weybridge</strain>
    </source>
</reference>